<gene>
    <name evidence="2" type="ORF">COX64_02120</name>
</gene>
<keyword evidence="1" id="KW-0472">Membrane</keyword>
<evidence type="ECO:0000313" key="3">
    <source>
        <dbReference type="Proteomes" id="UP000228952"/>
    </source>
</evidence>
<dbReference type="Proteomes" id="UP000228952">
    <property type="component" value="Unassembled WGS sequence"/>
</dbReference>
<evidence type="ECO:0000313" key="2">
    <source>
        <dbReference type="EMBL" id="PJA14428.1"/>
    </source>
</evidence>
<proteinExistence type="predicted"/>
<evidence type="ECO:0000256" key="1">
    <source>
        <dbReference type="SAM" id="Phobius"/>
    </source>
</evidence>
<name>A0A2M7W284_9BACT</name>
<sequence length="219" mass="25269">MTISDWIQVSIGVIALLVAFIGPLMSEYYKYNFRSPKLKIDFKHSNPFCHKTVTTKSYQVYYFRFAVKNEGKVAAEDCTVFLEGISKKDSSGEYIEERVFTPVVLNWSAKHDSERRALTIQSGNLFFADIGYIVDPSTFHYESIFIGYSPEDKKQINFVFSGENSLFSQKDCLTPGDYNLKICVYSKNANPVPLELKLSWSGQWKENTDEMFQHIVIRR</sequence>
<feature type="transmembrane region" description="Helical" evidence="1">
    <location>
        <begin position="6"/>
        <end position="29"/>
    </location>
</feature>
<dbReference type="EMBL" id="PFQB01000052">
    <property type="protein sequence ID" value="PJA14428.1"/>
    <property type="molecule type" value="Genomic_DNA"/>
</dbReference>
<reference evidence="3" key="1">
    <citation type="submission" date="2017-09" db="EMBL/GenBank/DDBJ databases">
        <title>Depth-based differentiation of microbial function through sediment-hosted aquifers and enrichment of novel symbionts in the deep terrestrial subsurface.</title>
        <authorList>
            <person name="Probst A.J."/>
            <person name="Ladd B."/>
            <person name="Jarett J.K."/>
            <person name="Geller-Mcgrath D.E."/>
            <person name="Sieber C.M.K."/>
            <person name="Emerson J.B."/>
            <person name="Anantharaman K."/>
            <person name="Thomas B.C."/>
            <person name="Malmstrom R."/>
            <person name="Stieglmeier M."/>
            <person name="Klingl A."/>
            <person name="Woyke T."/>
            <person name="Ryan C.M."/>
            <person name="Banfield J.F."/>
        </authorList>
    </citation>
    <scope>NUCLEOTIDE SEQUENCE [LARGE SCALE GENOMIC DNA]</scope>
</reference>
<keyword evidence="1" id="KW-1133">Transmembrane helix</keyword>
<keyword evidence="1" id="KW-0812">Transmembrane</keyword>
<organism evidence="2 3">
    <name type="scientific">Candidatus Dojkabacteria bacterium CG_4_10_14_0_2_um_filter_Dojkabacteria_WS6_41_15</name>
    <dbReference type="NCBI Taxonomy" id="2014249"/>
    <lineage>
        <taxon>Bacteria</taxon>
        <taxon>Candidatus Dojkabacteria</taxon>
    </lineage>
</organism>
<accession>A0A2M7W284</accession>
<dbReference type="AlphaFoldDB" id="A0A2M7W284"/>
<comment type="caution">
    <text evidence="2">The sequence shown here is derived from an EMBL/GenBank/DDBJ whole genome shotgun (WGS) entry which is preliminary data.</text>
</comment>
<protein>
    <submittedName>
        <fullName evidence="2">Uncharacterized protein</fullName>
    </submittedName>
</protein>